<dbReference type="EMBL" id="CP000527">
    <property type="protein sequence ID" value="ABM27918.1"/>
    <property type="molecule type" value="Genomic_DNA"/>
</dbReference>
<evidence type="ECO:0000313" key="4">
    <source>
        <dbReference type="Proteomes" id="UP000009173"/>
    </source>
</evidence>
<organism evidence="3 4">
    <name type="scientific">Nitratidesulfovibrio vulgaris (strain DP4)</name>
    <name type="common">Desulfovibrio vulgaris</name>
    <dbReference type="NCBI Taxonomy" id="391774"/>
    <lineage>
        <taxon>Bacteria</taxon>
        <taxon>Pseudomonadati</taxon>
        <taxon>Thermodesulfobacteriota</taxon>
        <taxon>Desulfovibrionia</taxon>
        <taxon>Desulfovibrionales</taxon>
        <taxon>Desulfovibrionaceae</taxon>
        <taxon>Nitratidesulfovibrio</taxon>
    </lineage>
</organism>
<dbReference type="AlphaFoldDB" id="A0A0H3A701"/>
<reference evidence="4" key="1">
    <citation type="journal article" date="2009" name="Environ. Microbiol.">
        <title>Contribution of mobile genetic elements to Desulfovibrio vulgaris genome plasticity.</title>
        <authorList>
            <person name="Walker C.B."/>
            <person name="Stolyar S."/>
            <person name="Chivian D."/>
            <person name="Pinel N."/>
            <person name="Gabster J.A."/>
            <person name="Dehal P.S."/>
            <person name="He Z."/>
            <person name="Yang Z.K."/>
            <person name="Yen H.C."/>
            <person name="Zhou J."/>
            <person name="Wall J.D."/>
            <person name="Hazen T.C."/>
            <person name="Arkin A.P."/>
            <person name="Stahl D.A."/>
        </authorList>
    </citation>
    <scope>NUCLEOTIDE SEQUENCE [LARGE SCALE GENOMIC DNA]</scope>
    <source>
        <strain evidence="4">DP4</strain>
    </source>
</reference>
<feature type="domain" description="LpxI N-terminal" evidence="2">
    <location>
        <begin position="5"/>
        <end position="132"/>
    </location>
</feature>
<evidence type="ECO:0000259" key="2">
    <source>
        <dbReference type="Pfam" id="PF17930"/>
    </source>
</evidence>
<dbReference type="InterPro" id="IPR010415">
    <property type="entry name" value="LpxI_C"/>
</dbReference>
<accession>A0A0H3A701</accession>
<protein>
    <recommendedName>
        <fullName evidence="5">DUF1009 domain-containing protein</fullName>
    </recommendedName>
</protein>
<dbReference type="PANTHER" id="PTHR39962:SF1">
    <property type="entry name" value="LPXI FAMILY PROTEIN"/>
    <property type="match status" value="1"/>
</dbReference>
<dbReference type="PANTHER" id="PTHR39962">
    <property type="entry name" value="BLL4848 PROTEIN"/>
    <property type="match status" value="1"/>
</dbReference>
<dbReference type="HOGENOM" id="CLU_085042_0_0_7"/>
<name>A0A0H3A701_NITV4</name>
<dbReference type="Pfam" id="PF17930">
    <property type="entry name" value="LpxI_N"/>
    <property type="match status" value="1"/>
</dbReference>
<proteinExistence type="predicted"/>
<sequence length="278" mass="29806">MSESMGIIAGRGQFPALVAREARRAGLRVAICGFHGHTDPSLAEACDAFSLIHLGQFGRLSEFFHGQGASRLCFAGAIDKPRALDLRPDLRAARVLFRLRGKGDDALLRAVIEELESDGFKVMQAAELVPGLRAPEGVLTRRQPGDEEWDDIRFGWPVARTVGRLDIGQCIVVKRGIVMAVEGPEGTDAALRRGGELGGAGCVAIKLVKPGQDERIDLPALGTGTIGVLAEYGYSCLALQAHKTLFFDRDESLALAERHGIAIVALPEDFMAAEAARP</sequence>
<dbReference type="InterPro" id="IPR053174">
    <property type="entry name" value="LpxI"/>
</dbReference>
<dbReference type="Gene3D" id="3.40.50.20">
    <property type="match status" value="1"/>
</dbReference>
<dbReference type="Gene3D" id="3.40.140.80">
    <property type="match status" value="1"/>
</dbReference>
<evidence type="ECO:0008006" key="5">
    <source>
        <dbReference type="Google" id="ProtNLM"/>
    </source>
</evidence>
<dbReference type="InterPro" id="IPR043167">
    <property type="entry name" value="LpxI_C_sf"/>
</dbReference>
<dbReference type="KEGG" id="dvl:Dvul_0897"/>
<gene>
    <name evidence="3" type="ordered locus">Dvul_0897</name>
</gene>
<evidence type="ECO:0000313" key="3">
    <source>
        <dbReference type="EMBL" id="ABM27918.1"/>
    </source>
</evidence>
<dbReference type="InterPro" id="IPR041255">
    <property type="entry name" value="LpxI_N"/>
</dbReference>
<dbReference type="RefSeq" id="WP_011791912.1">
    <property type="nucleotide sequence ID" value="NC_008751.1"/>
</dbReference>
<dbReference type="Proteomes" id="UP000009173">
    <property type="component" value="Chromosome"/>
</dbReference>
<feature type="domain" description="LpxI C-terminal" evidence="1">
    <location>
        <begin position="135"/>
        <end position="264"/>
    </location>
</feature>
<dbReference type="Pfam" id="PF06230">
    <property type="entry name" value="LpxI_C"/>
    <property type="match status" value="1"/>
</dbReference>
<evidence type="ECO:0000259" key="1">
    <source>
        <dbReference type="Pfam" id="PF06230"/>
    </source>
</evidence>